<dbReference type="OrthoDB" id="951172at2759"/>
<dbReference type="SUPFAM" id="SSF48371">
    <property type="entry name" value="ARM repeat"/>
    <property type="match status" value="1"/>
</dbReference>
<sequence>MASWTPDQASLHQLVTLLTQSLSPDNQARKDASEALKNARSMPDLNKYLVYLLINESSVDATVRSSAGLMLKNNVSRTASQQPDAETIAYIKAEVVKGLVDPVLMIRNISGNVITTLVTQLTIAGWPEILPQLMAMAESDNTISAEGAMSALAKICEDSATELDSDYNGERPLNHMIPKFIQLTASPSAKVRSLSIFCVNQFIDLKSQSLLQYLEPFLQALFTLASDEFPDTRYNICTAFVSILNVRPDILIPHLEGVIGFSLHCVNSDNEQVAKEGCEFILGLAESTSFDDETIASHLQAIIPTILATMVYSESDKLLLQSLVEDDEDVEDKPEDIRPNMVKTNNAHQTASKSKSDPSHHADDDDDDYYDDDDDDEEDGTEAALSEWNLRKCSAAALDVFATKYPELVLQYSLPHLRDGIVSSDWAIREASILAFGAISIGCLDLVGPHLPELIPFLVNTLKDEDAPVRQITCWTLTRYSSWIAFQSAGGVNHELYLQPVLQGILACCLDKNKKVQEAACSALATFAEDVGEELIPYIEVILTQLAQCFKKYRAKNFYNLYDSIQTLLDVVGPAVADPSYINIILPPLMEKWRSIQDGDKDLWPLFECMSSVAASFGHLFSNYAADVYQRGVKVINDNLMLEQNEFNQLTGDIPDKEFIITALDMIDGLVQGLKDEMSALIAQTQPPLVELILQCLDDPVSEVGQSAFALLGDMAINTFDQLHPYIDKILKVTMSKIDMYFGPAICNNAAWSSGEICLKMGPTIQTYAQELMTRYVTILDTPDLEPSVAENIAIAIGRLGQCVPELLAPHLNHYIAKWCLFIKDVVETDEKDSAYIGICQIVSNNPSGLDSQESLLLFVDTIASYVEPSEPLSVWILNVLTGYKTLLGDESWTGLLQGISEEARLSITQRYRL</sequence>
<comment type="caution">
    <text evidence="11">The sequence shown here is derived from an EMBL/GenBank/DDBJ whole genome shotgun (WGS) entry which is preliminary data.</text>
</comment>
<dbReference type="Gene3D" id="1.25.10.10">
    <property type="entry name" value="Leucine-rich Repeat Variant"/>
    <property type="match status" value="2"/>
</dbReference>
<dbReference type="EMBL" id="CCBN010000018">
    <property type="protein sequence ID" value="CDO57020.1"/>
    <property type="molecule type" value="Genomic_DNA"/>
</dbReference>
<gene>
    <name evidence="11" type="ORF">BN980_GECA18s01033g</name>
</gene>
<comment type="subcellular location">
    <subcellularLocation>
        <location evidence="2">Cytoplasm</location>
    </subcellularLocation>
    <subcellularLocation>
        <location evidence="1">Nucleus</location>
    </subcellularLocation>
</comment>
<dbReference type="FunFam" id="1.25.10.10:FF:000028">
    <property type="entry name" value="Transportin-1 isoform 1"/>
    <property type="match status" value="1"/>
</dbReference>
<evidence type="ECO:0000313" key="11">
    <source>
        <dbReference type="EMBL" id="CDO57020.1"/>
    </source>
</evidence>
<dbReference type="InterPro" id="IPR011989">
    <property type="entry name" value="ARM-like"/>
</dbReference>
<keyword evidence="3" id="KW-0813">Transport</keyword>
<evidence type="ECO:0000256" key="8">
    <source>
        <dbReference type="ARBA" id="ARBA00038423"/>
    </source>
</evidence>
<dbReference type="Proteomes" id="UP000242525">
    <property type="component" value="Unassembled WGS sequence"/>
</dbReference>
<keyword evidence="4" id="KW-0963">Cytoplasm</keyword>
<dbReference type="InterPro" id="IPR040122">
    <property type="entry name" value="Importin_beta"/>
</dbReference>
<dbReference type="GO" id="GO:0031981">
    <property type="term" value="C:nuclear lumen"/>
    <property type="evidence" value="ECO:0007669"/>
    <property type="project" value="UniProtKB-ARBA"/>
</dbReference>
<feature type="compositionally biased region" description="Acidic residues" evidence="9">
    <location>
        <begin position="364"/>
        <end position="381"/>
    </location>
</feature>
<dbReference type="Pfam" id="PF03810">
    <property type="entry name" value="IBN_N"/>
    <property type="match status" value="1"/>
</dbReference>
<protein>
    <submittedName>
        <fullName evidence="11">Similar to Saccharomyces cerevisiae YBR017C KAP104 Transportin or cytosolic karyopherin beta 2</fullName>
    </submittedName>
</protein>
<dbReference type="Pfam" id="PF25574">
    <property type="entry name" value="TPR_IMB1"/>
    <property type="match status" value="1"/>
</dbReference>
<reference evidence="11" key="1">
    <citation type="submission" date="2014-03" db="EMBL/GenBank/DDBJ databases">
        <authorList>
            <person name="Casaregola S."/>
        </authorList>
    </citation>
    <scope>NUCLEOTIDE SEQUENCE [LARGE SCALE GENOMIC DNA]</scope>
    <source>
        <strain evidence="11">CLIB 918</strain>
    </source>
</reference>
<dbReference type="PANTHER" id="PTHR10527">
    <property type="entry name" value="IMPORTIN BETA"/>
    <property type="match status" value="1"/>
</dbReference>
<name>A0A0J9XJ44_GEOCN</name>
<dbReference type="InterPro" id="IPR001494">
    <property type="entry name" value="Importin-beta_N"/>
</dbReference>
<feature type="domain" description="Importin N-terminal" evidence="10">
    <location>
        <begin position="32"/>
        <end position="101"/>
    </location>
</feature>
<feature type="compositionally biased region" description="Basic and acidic residues" evidence="9">
    <location>
        <begin position="354"/>
        <end position="363"/>
    </location>
</feature>
<keyword evidence="5" id="KW-0677">Repeat</keyword>
<evidence type="ECO:0000256" key="6">
    <source>
        <dbReference type="ARBA" id="ARBA00022927"/>
    </source>
</evidence>
<evidence type="ECO:0000256" key="5">
    <source>
        <dbReference type="ARBA" id="ARBA00022737"/>
    </source>
</evidence>
<evidence type="ECO:0000256" key="4">
    <source>
        <dbReference type="ARBA" id="ARBA00022490"/>
    </source>
</evidence>
<dbReference type="Pfam" id="PF13513">
    <property type="entry name" value="HEAT_EZ"/>
    <property type="match status" value="1"/>
</dbReference>
<dbReference type="PROSITE" id="PS50166">
    <property type="entry name" value="IMPORTIN_B_NT"/>
    <property type="match status" value="1"/>
</dbReference>
<dbReference type="InterPro" id="IPR016024">
    <property type="entry name" value="ARM-type_fold"/>
</dbReference>
<keyword evidence="7" id="KW-0539">Nucleus</keyword>
<dbReference type="AlphaFoldDB" id="A0A0J9XJ44"/>
<evidence type="ECO:0000256" key="9">
    <source>
        <dbReference type="SAM" id="MobiDB-lite"/>
    </source>
</evidence>
<feature type="compositionally biased region" description="Polar residues" evidence="9">
    <location>
        <begin position="342"/>
        <end position="353"/>
    </location>
</feature>
<feature type="region of interest" description="Disordered" evidence="9">
    <location>
        <begin position="329"/>
        <end position="383"/>
    </location>
</feature>
<dbReference type="GO" id="GO:0031267">
    <property type="term" value="F:small GTPase binding"/>
    <property type="evidence" value="ECO:0007669"/>
    <property type="project" value="InterPro"/>
</dbReference>
<dbReference type="InterPro" id="IPR058584">
    <property type="entry name" value="IMB1_TNPO1-like_TPR"/>
</dbReference>
<organism evidence="11 12">
    <name type="scientific">Geotrichum candidum</name>
    <name type="common">Oospora lactis</name>
    <name type="synonym">Dipodascus geotrichum</name>
    <dbReference type="NCBI Taxonomy" id="1173061"/>
    <lineage>
        <taxon>Eukaryota</taxon>
        <taxon>Fungi</taxon>
        <taxon>Dikarya</taxon>
        <taxon>Ascomycota</taxon>
        <taxon>Saccharomycotina</taxon>
        <taxon>Dipodascomycetes</taxon>
        <taxon>Dipodascales</taxon>
        <taxon>Dipodascaceae</taxon>
        <taxon>Geotrichum</taxon>
    </lineage>
</organism>
<evidence type="ECO:0000256" key="1">
    <source>
        <dbReference type="ARBA" id="ARBA00004123"/>
    </source>
</evidence>
<keyword evidence="12" id="KW-1185">Reference proteome</keyword>
<evidence type="ECO:0000256" key="3">
    <source>
        <dbReference type="ARBA" id="ARBA00022448"/>
    </source>
</evidence>
<comment type="similarity">
    <text evidence="8">Belongs to the importin beta family. Importin beta-2 subfamily.</text>
</comment>
<evidence type="ECO:0000256" key="2">
    <source>
        <dbReference type="ARBA" id="ARBA00004496"/>
    </source>
</evidence>
<evidence type="ECO:0000313" key="12">
    <source>
        <dbReference type="Proteomes" id="UP000242525"/>
    </source>
</evidence>
<dbReference type="GO" id="GO:0005737">
    <property type="term" value="C:cytoplasm"/>
    <property type="evidence" value="ECO:0007669"/>
    <property type="project" value="UniProtKB-SubCell"/>
</dbReference>
<proteinExistence type="inferred from homology"/>
<dbReference type="STRING" id="1173061.A0A0J9XJ44"/>
<evidence type="ECO:0000259" key="10">
    <source>
        <dbReference type="PROSITE" id="PS50166"/>
    </source>
</evidence>
<dbReference type="GO" id="GO:0006606">
    <property type="term" value="P:protein import into nucleus"/>
    <property type="evidence" value="ECO:0007669"/>
    <property type="project" value="InterPro"/>
</dbReference>
<accession>A0A0J9XJ44</accession>
<keyword evidence="6" id="KW-0653">Protein transport</keyword>
<evidence type="ECO:0000256" key="7">
    <source>
        <dbReference type="ARBA" id="ARBA00023242"/>
    </source>
</evidence>